<dbReference type="AlphaFoldDB" id="A0A653F1F5"/>
<dbReference type="SUPFAM" id="SSF48576">
    <property type="entry name" value="Terpenoid synthases"/>
    <property type="match status" value="1"/>
</dbReference>
<sequence length="130" mass="14327">MQQTNILRDVREYLLDGRIYLPRDELERFGARLAVDGRGELDDPQANLAALLRLCAARAEDWYSLGLRLIPHLDSRSRACCLAMTGIYRQLLARIPSSPALVNDRRLSLSGPAKARIAVAALARATGGRG</sequence>
<organism evidence="1">
    <name type="scientific">Mycobacterium riyadhense</name>
    <dbReference type="NCBI Taxonomy" id="486698"/>
    <lineage>
        <taxon>Bacteria</taxon>
        <taxon>Bacillati</taxon>
        <taxon>Actinomycetota</taxon>
        <taxon>Actinomycetes</taxon>
        <taxon>Mycobacteriales</taxon>
        <taxon>Mycobacteriaceae</taxon>
        <taxon>Mycobacterium</taxon>
    </lineage>
</organism>
<name>A0A653F1F5_9MYCO</name>
<reference evidence="1" key="1">
    <citation type="submission" date="2019-05" db="EMBL/GenBank/DDBJ databases">
        <authorList>
            <person name="Naeem R."/>
            <person name="Antony C."/>
            <person name="Guan Q."/>
        </authorList>
    </citation>
    <scope>NUCLEOTIDE SEQUENCE</scope>
    <source>
        <strain evidence="1">2</strain>
    </source>
</reference>
<protein>
    <submittedName>
        <fullName evidence="1">All-trans-phytoene synthase</fullName>
    </submittedName>
</protein>
<gene>
    <name evidence="1" type="primary">crtB_2</name>
    <name evidence="1" type="ORF">BIN_B_05020</name>
</gene>
<dbReference type="Gene3D" id="1.10.600.10">
    <property type="entry name" value="Farnesyl Diphosphate Synthase"/>
    <property type="match status" value="1"/>
</dbReference>
<accession>A0A653F1F5</accession>
<dbReference type="Pfam" id="PF00494">
    <property type="entry name" value="SQS_PSY"/>
    <property type="match status" value="1"/>
</dbReference>
<dbReference type="PANTHER" id="PTHR31480">
    <property type="entry name" value="BIFUNCTIONAL LYCOPENE CYCLASE/PHYTOENE SYNTHASE"/>
    <property type="match status" value="1"/>
</dbReference>
<dbReference type="InterPro" id="IPR002060">
    <property type="entry name" value="Squ/phyt_synthse"/>
</dbReference>
<dbReference type="GO" id="GO:0016765">
    <property type="term" value="F:transferase activity, transferring alkyl or aryl (other than methyl) groups"/>
    <property type="evidence" value="ECO:0007669"/>
    <property type="project" value="UniProtKB-ARBA"/>
</dbReference>
<dbReference type="InterPro" id="IPR008949">
    <property type="entry name" value="Isoprenoid_synthase_dom_sf"/>
</dbReference>
<proteinExistence type="predicted"/>
<evidence type="ECO:0000313" key="1">
    <source>
        <dbReference type="EMBL" id="VTP03409.1"/>
    </source>
</evidence>
<dbReference type="EMBL" id="LR589158">
    <property type="protein sequence ID" value="VTP03409.1"/>
    <property type="molecule type" value="Genomic_DNA"/>
</dbReference>